<proteinExistence type="predicted"/>
<dbReference type="AlphaFoldDB" id="A0A6B0SEV3"/>
<keyword evidence="3 5" id="KW-1133">Transmembrane helix</keyword>
<evidence type="ECO:0000256" key="3">
    <source>
        <dbReference type="ARBA" id="ARBA00022989"/>
    </source>
</evidence>
<evidence type="ECO:0000313" key="7">
    <source>
        <dbReference type="EMBL" id="MXR20245.1"/>
    </source>
</evidence>
<evidence type="ECO:0000313" key="8">
    <source>
        <dbReference type="Proteomes" id="UP000471521"/>
    </source>
</evidence>
<evidence type="ECO:0000256" key="5">
    <source>
        <dbReference type="SAM" id="Phobius"/>
    </source>
</evidence>
<protein>
    <submittedName>
        <fullName evidence="7">ABC transporter permease</fullName>
    </submittedName>
</protein>
<comment type="caution">
    <text evidence="7">The sequence shown here is derived from an EMBL/GenBank/DDBJ whole genome shotgun (WGS) entry which is preliminary data.</text>
</comment>
<accession>A0A6B0SEV3</accession>
<feature type="transmembrane region" description="Helical" evidence="5">
    <location>
        <begin position="330"/>
        <end position="352"/>
    </location>
</feature>
<dbReference type="PANTHER" id="PTHR43077">
    <property type="entry name" value="TRANSPORT PERMEASE YVFS-RELATED"/>
    <property type="match status" value="1"/>
</dbReference>
<evidence type="ECO:0000256" key="4">
    <source>
        <dbReference type="ARBA" id="ARBA00023136"/>
    </source>
</evidence>
<sequence length="356" mass="38706">MDVTSLLGKELTWGRHKFVALLVILVVLPAIFAYSTFAFQHVLPTDAPVGVAPQEASVTEDDLNIATAALTFFSDPQTYDSEDAAMRALSRERVYAVISVPPDLTDESLGTAHFDVYVSGSIVPYQQPAQALTSIVSYTLDDQLPREVTASRTVVGTDYNLSEYMIPMFLLALVSLVALVYLPYTFDQEAAVIDRLRVETSLYAVVASKLAFFAALLVVPLAVFDVTSAFAGTDLHVLSLGTAIVTLLTFLLLGLVATTLMLLLGLGTWGRIANLLVMLFVLTFSGLAYPVGFFSPARRWFVRQVPTHYSAVTARGFVLRDDPIGLYSDWLLGLAACVVVAAVLFAGTVELYERRA</sequence>
<keyword evidence="4 5" id="KW-0472">Membrane</keyword>
<feature type="transmembrane region" description="Helical" evidence="5">
    <location>
        <begin position="164"/>
        <end position="182"/>
    </location>
</feature>
<dbReference type="EMBL" id="WUUU01000034">
    <property type="protein sequence ID" value="MXR20245.1"/>
    <property type="molecule type" value="Genomic_DNA"/>
</dbReference>
<organism evidence="7 8">
    <name type="scientific">Halobacterium bonnevillei</name>
    <dbReference type="NCBI Taxonomy" id="2692200"/>
    <lineage>
        <taxon>Archaea</taxon>
        <taxon>Methanobacteriati</taxon>
        <taxon>Methanobacteriota</taxon>
        <taxon>Stenosarchaea group</taxon>
        <taxon>Halobacteria</taxon>
        <taxon>Halobacteriales</taxon>
        <taxon>Halobacteriaceae</taxon>
        <taxon>Halobacterium</taxon>
    </lineage>
</organism>
<dbReference type="Proteomes" id="UP000471521">
    <property type="component" value="Unassembled WGS sequence"/>
</dbReference>
<feature type="transmembrane region" description="Helical" evidence="5">
    <location>
        <begin position="243"/>
        <end position="265"/>
    </location>
</feature>
<evidence type="ECO:0000259" key="6">
    <source>
        <dbReference type="Pfam" id="PF12698"/>
    </source>
</evidence>
<comment type="subcellular location">
    <subcellularLocation>
        <location evidence="1">Membrane</location>
        <topology evidence="1">Multi-pass membrane protein</topology>
    </subcellularLocation>
</comment>
<name>A0A6B0SEV3_9EURY</name>
<dbReference type="PANTHER" id="PTHR43077:SF10">
    <property type="entry name" value="TRANSPORT PERMEASE PROTEIN"/>
    <property type="match status" value="1"/>
</dbReference>
<dbReference type="InterPro" id="IPR013525">
    <property type="entry name" value="ABC2_TM"/>
</dbReference>
<keyword evidence="2 5" id="KW-0812">Transmembrane</keyword>
<dbReference type="GO" id="GO:0016020">
    <property type="term" value="C:membrane"/>
    <property type="evidence" value="ECO:0007669"/>
    <property type="project" value="UniProtKB-SubCell"/>
</dbReference>
<keyword evidence="8" id="KW-1185">Reference proteome</keyword>
<feature type="transmembrane region" description="Helical" evidence="5">
    <location>
        <begin position="202"/>
        <end position="223"/>
    </location>
</feature>
<feature type="transmembrane region" description="Helical" evidence="5">
    <location>
        <begin position="272"/>
        <end position="291"/>
    </location>
</feature>
<dbReference type="GO" id="GO:0140359">
    <property type="term" value="F:ABC-type transporter activity"/>
    <property type="evidence" value="ECO:0007669"/>
    <property type="project" value="InterPro"/>
</dbReference>
<feature type="transmembrane region" description="Helical" evidence="5">
    <location>
        <begin position="18"/>
        <end position="39"/>
    </location>
</feature>
<dbReference type="RefSeq" id="WP_159525799.1">
    <property type="nucleotide sequence ID" value="NZ_WUUU01000034.1"/>
</dbReference>
<dbReference type="InterPro" id="IPR051328">
    <property type="entry name" value="T7SS_ABC-Transporter"/>
</dbReference>
<evidence type="ECO:0000256" key="2">
    <source>
        <dbReference type="ARBA" id="ARBA00022692"/>
    </source>
</evidence>
<gene>
    <name evidence="7" type="ORF">GRX66_06370</name>
</gene>
<evidence type="ECO:0000256" key="1">
    <source>
        <dbReference type="ARBA" id="ARBA00004141"/>
    </source>
</evidence>
<feature type="domain" description="ABC-2 type transporter transmembrane" evidence="6">
    <location>
        <begin position="22"/>
        <end position="318"/>
    </location>
</feature>
<dbReference type="OrthoDB" id="102449at2157"/>
<dbReference type="Pfam" id="PF12698">
    <property type="entry name" value="ABC2_membrane_3"/>
    <property type="match status" value="1"/>
</dbReference>
<reference evidence="7 8" key="1">
    <citation type="submission" date="2019-12" db="EMBL/GenBank/DDBJ databases">
        <title>Isolation and characterization of three novel carbon monoxide-oxidizing members of Halobacteria from salione crusts and soils.</title>
        <authorList>
            <person name="Myers M.R."/>
            <person name="King G.M."/>
        </authorList>
    </citation>
    <scope>NUCLEOTIDE SEQUENCE [LARGE SCALE GENOMIC DNA]</scope>
    <source>
        <strain evidence="7 8">PCN9</strain>
    </source>
</reference>